<gene>
    <name evidence="1" type="ORF">GLW08_14690</name>
</gene>
<dbReference type="Proteomes" id="UP000466692">
    <property type="component" value="Unassembled WGS sequence"/>
</dbReference>
<name>A0ACC7VKE7_9BACI</name>
<evidence type="ECO:0000313" key="1">
    <source>
        <dbReference type="EMBL" id="MYL54580.1"/>
    </source>
</evidence>
<dbReference type="EMBL" id="WMEU01000004">
    <property type="protein sequence ID" value="MYL54580.1"/>
    <property type="molecule type" value="Genomic_DNA"/>
</dbReference>
<comment type="caution">
    <text evidence="1">The sequence shown here is derived from an EMBL/GenBank/DDBJ whole genome shotgun (WGS) entry which is preliminary data.</text>
</comment>
<evidence type="ECO:0000313" key="2">
    <source>
        <dbReference type="Proteomes" id="UP000466692"/>
    </source>
</evidence>
<protein>
    <submittedName>
        <fullName evidence="1">4Fe-4S dicluster domain-containing protein</fullName>
    </submittedName>
</protein>
<reference evidence="1" key="1">
    <citation type="submission" date="2019-11" db="EMBL/GenBank/DDBJ databases">
        <title>Genome sequences of 17 halophilic strains isolated from different environments.</title>
        <authorList>
            <person name="Furrow R.E."/>
        </authorList>
    </citation>
    <scope>NUCLEOTIDE SEQUENCE</scope>
    <source>
        <strain evidence="1">22510_22_Filter</strain>
    </source>
</reference>
<keyword evidence="2" id="KW-1185">Reference proteome</keyword>
<proteinExistence type="predicted"/>
<sequence>MGLLLVNWILFLAITIYALYIFVRVVRTRIAYIQLGQKIDFDLQLKKRVNDLIVYVFGQKKLIKDKKSGAIHVMMFYGFILVQFGAIDFIVKGLAPGSHLPFGPLYSGFVFFQELVTLMIVVAVIWAFYRRYIEKLVRLKRGFKAGLVLIFIGGLMLSVLIGNGMELIWHGEEGTWTEPVATTIAAAFGWMGSTAAAVVFFLSWWVHLLILLTFLVYVPQSKHAHLLAGPVNVFMNQDKRTGKLEKINFDLEEEDEENVSFGAGKIEDFTYLQMIDLYACVECGRCTNVCPATGTGKMLSPMDLIIRLRDHLTEKGAAVTGQSPWVPAGAFSNTEGNQLAQMARTAQGQGQQETAASLENVESSTLIGDVITEEEIWGCTTCRNCEDACPVMNEHVDKIIDLRRYLVLTEGKMDQEAQRAMMNIERQGNPWGLSKKERENWKDEDESVRIPTVKELEKEGEEFEYLFWVSSMGSYDNRSQKIAMSFAKLMNKAGVKFAILGNKERNSGDTARRIGNEFLFQELAEKNIKDFEKHGVKKIVTIDPHAYNVFKREYPDFGFEGEVYHHTELLAELVKEGKLQPKYDVNETITYHDSCYLGRYNEVYEPPRDILKMIPGVNVVEMQRNRQNGMCCGAGGGMMWMEEKSGNRINEARTEQALNVSPTTISSGCPYCLTMLSDGTKAKEVEETVSTNDIAEILARSIFGDEKEEKTA</sequence>
<accession>A0ACC7VKE7</accession>
<organism evidence="1 2">
    <name type="scientific">Pontibacillus yanchengensis</name>
    <dbReference type="NCBI Taxonomy" id="462910"/>
    <lineage>
        <taxon>Bacteria</taxon>
        <taxon>Bacillati</taxon>
        <taxon>Bacillota</taxon>
        <taxon>Bacilli</taxon>
        <taxon>Bacillales</taxon>
        <taxon>Bacillaceae</taxon>
        <taxon>Pontibacillus</taxon>
    </lineage>
</organism>